<keyword evidence="5" id="KW-0539">Nucleus</keyword>
<evidence type="ECO:0000256" key="5">
    <source>
        <dbReference type="ARBA" id="ARBA00023242"/>
    </source>
</evidence>
<sequence>DSLSTDRKYEMSMRQQPLQARMCSAGEKADRRPIDPPPIVQLKVTDTNGEDVTDTVDPYYFLYATLVGSDEAQTELHVIEDGKTRLLTGTPVSSLYYLKDVNHRDAAFFVFPDLGVRKEGQYKLKLTLFEIVDQEVFYCATSFTDTFTVLSAKKFPGMQRATDLSKTFADQGLKIRVRKETK</sequence>
<keyword evidence="3" id="KW-0805">Transcription regulation</keyword>
<keyword evidence="8" id="KW-1185">Reference proteome</keyword>
<feature type="domain" description="Velvet" evidence="6">
    <location>
        <begin position="3"/>
        <end position="178"/>
    </location>
</feature>
<dbReference type="EMBL" id="JAKWFO010000005">
    <property type="protein sequence ID" value="KAI9635682.1"/>
    <property type="molecule type" value="Genomic_DNA"/>
</dbReference>
<keyword evidence="2" id="KW-0749">Sporulation</keyword>
<keyword evidence="4" id="KW-0804">Transcription</keyword>
<dbReference type="InterPro" id="IPR037525">
    <property type="entry name" value="Velvet_dom"/>
</dbReference>
<reference evidence="7" key="1">
    <citation type="journal article" date="2022" name="G3 (Bethesda)">
        <title>High quality genome of the basidiomycete yeast Dioszegia hungarica PDD-24b-2 isolated from cloud water.</title>
        <authorList>
            <person name="Jarrige D."/>
            <person name="Haridas S."/>
            <person name="Bleykasten-Grosshans C."/>
            <person name="Joly M."/>
            <person name="Nadalig T."/>
            <person name="Sancelme M."/>
            <person name="Vuilleumier S."/>
            <person name="Grigoriev I.V."/>
            <person name="Amato P."/>
            <person name="Bringel F."/>
        </authorList>
    </citation>
    <scope>NUCLEOTIDE SEQUENCE</scope>
    <source>
        <strain evidence="7">PDD-24b-2</strain>
    </source>
</reference>
<accession>A0AA38LSB6</accession>
<feature type="non-terminal residue" evidence="7">
    <location>
        <position position="182"/>
    </location>
</feature>
<gene>
    <name evidence="7" type="ORF">MKK02DRAFT_15518</name>
</gene>
<evidence type="ECO:0000256" key="2">
    <source>
        <dbReference type="ARBA" id="ARBA00022969"/>
    </source>
</evidence>
<dbReference type="Pfam" id="PF11754">
    <property type="entry name" value="Velvet"/>
    <property type="match status" value="2"/>
</dbReference>
<evidence type="ECO:0000256" key="4">
    <source>
        <dbReference type="ARBA" id="ARBA00023163"/>
    </source>
</evidence>
<evidence type="ECO:0000259" key="6">
    <source>
        <dbReference type="PROSITE" id="PS51821"/>
    </source>
</evidence>
<dbReference type="GO" id="GO:0005634">
    <property type="term" value="C:nucleus"/>
    <property type="evidence" value="ECO:0007669"/>
    <property type="project" value="UniProtKB-SubCell"/>
</dbReference>
<dbReference type="Proteomes" id="UP001164286">
    <property type="component" value="Unassembled WGS sequence"/>
</dbReference>
<feature type="non-terminal residue" evidence="7">
    <location>
        <position position="1"/>
    </location>
</feature>
<dbReference type="GO" id="GO:0030435">
    <property type="term" value="P:sporulation resulting in formation of a cellular spore"/>
    <property type="evidence" value="ECO:0007669"/>
    <property type="project" value="UniProtKB-KW"/>
</dbReference>
<comment type="subcellular location">
    <subcellularLocation>
        <location evidence="1">Nucleus</location>
    </subcellularLocation>
</comment>
<dbReference type="RefSeq" id="XP_052945459.1">
    <property type="nucleotide sequence ID" value="XM_053085560.1"/>
</dbReference>
<evidence type="ECO:0000256" key="1">
    <source>
        <dbReference type="ARBA" id="ARBA00004123"/>
    </source>
</evidence>
<dbReference type="InterPro" id="IPR038491">
    <property type="entry name" value="Velvet_dom_sf"/>
</dbReference>
<dbReference type="GeneID" id="77724761"/>
<dbReference type="PANTHER" id="PTHR33572:SF18">
    <property type="entry name" value="SPORE DEVELOPMENT REGULATOR VOSA"/>
    <property type="match status" value="1"/>
</dbReference>
<dbReference type="PROSITE" id="PS51821">
    <property type="entry name" value="VELVET"/>
    <property type="match status" value="1"/>
</dbReference>
<protein>
    <submittedName>
        <fullName evidence="7">Velvet factor</fullName>
    </submittedName>
</protein>
<comment type="caution">
    <text evidence="7">The sequence shown here is derived from an EMBL/GenBank/DDBJ whole genome shotgun (WGS) entry which is preliminary data.</text>
</comment>
<proteinExistence type="predicted"/>
<name>A0AA38LSB6_9TREE</name>
<dbReference type="AlphaFoldDB" id="A0AA38LSB6"/>
<evidence type="ECO:0000313" key="8">
    <source>
        <dbReference type="Proteomes" id="UP001164286"/>
    </source>
</evidence>
<dbReference type="InterPro" id="IPR021740">
    <property type="entry name" value="Velvet"/>
</dbReference>
<dbReference type="PANTHER" id="PTHR33572">
    <property type="entry name" value="SPORE DEVELOPMENT REGULATOR VOSA"/>
    <property type="match status" value="1"/>
</dbReference>
<organism evidence="7 8">
    <name type="scientific">Dioszegia hungarica</name>
    <dbReference type="NCBI Taxonomy" id="4972"/>
    <lineage>
        <taxon>Eukaryota</taxon>
        <taxon>Fungi</taxon>
        <taxon>Dikarya</taxon>
        <taxon>Basidiomycota</taxon>
        <taxon>Agaricomycotina</taxon>
        <taxon>Tremellomycetes</taxon>
        <taxon>Tremellales</taxon>
        <taxon>Bulleribasidiaceae</taxon>
        <taxon>Dioszegia</taxon>
    </lineage>
</organism>
<evidence type="ECO:0000313" key="7">
    <source>
        <dbReference type="EMBL" id="KAI9635682.1"/>
    </source>
</evidence>
<evidence type="ECO:0000256" key="3">
    <source>
        <dbReference type="ARBA" id="ARBA00023015"/>
    </source>
</evidence>
<dbReference type="Gene3D" id="2.60.40.3960">
    <property type="entry name" value="Velvet domain"/>
    <property type="match status" value="1"/>
</dbReference>